<comment type="subcellular location">
    <subcellularLocation>
        <location evidence="1">Secreted</location>
    </subcellularLocation>
</comment>
<evidence type="ECO:0000313" key="5">
    <source>
        <dbReference type="EMBL" id="ADG75413.1"/>
    </source>
</evidence>
<feature type="domain" description="Pre-toxin TG" evidence="4">
    <location>
        <begin position="60"/>
        <end position="125"/>
    </location>
</feature>
<keyword evidence="3" id="KW-0812">Transmembrane</keyword>
<dbReference type="STRING" id="446466.Cfla_2525"/>
<dbReference type="Pfam" id="PF14449">
    <property type="entry name" value="PT-TG"/>
    <property type="match status" value="1"/>
</dbReference>
<gene>
    <name evidence="5" type="ordered locus">Cfla_2525</name>
</gene>
<dbReference type="HOGENOM" id="CLU_865195_0_0_11"/>
<dbReference type="GO" id="GO:0005576">
    <property type="term" value="C:extracellular region"/>
    <property type="evidence" value="ECO:0007669"/>
    <property type="project" value="UniProtKB-SubCell"/>
</dbReference>
<proteinExistence type="predicted"/>
<dbReference type="eggNOG" id="COG3209">
    <property type="taxonomic scope" value="Bacteria"/>
</dbReference>
<evidence type="ECO:0000313" key="6">
    <source>
        <dbReference type="Proteomes" id="UP000000849"/>
    </source>
</evidence>
<evidence type="ECO:0000259" key="4">
    <source>
        <dbReference type="Pfam" id="PF14449"/>
    </source>
</evidence>
<dbReference type="AlphaFoldDB" id="D5UI68"/>
<reference evidence="5 6" key="1">
    <citation type="journal article" date="2010" name="Stand. Genomic Sci.">
        <title>Complete genome sequence of Cellulomonas flavigena type strain (134).</title>
        <authorList>
            <person name="Abt B."/>
            <person name="Foster B."/>
            <person name="Lapidus A."/>
            <person name="Clum A."/>
            <person name="Sun H."/>
            <person name="Pukall R."/>
            <person name="Lucas S."/>
            <person name="Glavina Del Rio T."/>
            <person name="Nolan M."/>
            <person name="Tice H."/>
            <person name="Cheng J.F."/>
            <person name="Pitluck S."/>
            <person name="Liolios K."/>
            <person name="Ivanova N."/>
            <person name="Mavromatis K."/>
            <person name="Ovchinnikova G."/>
            <person name="Pati A."/>
            <person name="Goodwin L."/>
            <person name="Chen A."/>
            <person name="Palaniappan K."/>
            <person name="Land M."/>
            <person name="Hauser L."/>
            <person name="Chang Y.J."/>
            <person name="Jeffries C.D."/>
            <person name="Rohde M."/>
            <person name="Goker M."/>
            <person name="Woyke T."/>
            <person name="Bristow J."/>
            <person name="Eisen J.A."/>
            <person name="Markowitz V."/>
            <person name="Hugenholtz P."/>
            <person name="Kyrpides N.C."/>
            <person name="Klenk H.P."/>
        </authorList>
    </citation>
    <scope>NUCLEOTIDE SEQUENCE [LARGE SCALE GENOMIC DNA]</scope>
    <source>
        <strain evidence="6">ATCC 482 / DSM 20109 / BCRC 11376 / JCM 18109 / NBRC 3775 / NCIMB 8073 / NRS 134</strain>
    </source>
</reference>
<evidence type="ECO:0000256" key="1">
    <source>
        <dbReference type="ARBA" id="ARBA00004613"/>
    </source>
</evidence>
<dbReference type="RefSeq" id="WP_013117746.1">
    <property type="nucleotide sequence ID" value="NC_014151.1"/>
</dbReference>
<keyword evidence="3" id="KW-0472">Membrane</keyword>
<dbReference type="KEGG" id="cfl:Cfla_2525"/>
<dbReference type="InterPro" id="IPR027797">
    <property type="entry name" value="PT-TG_dom"/>
</dbReference>
<keyword evidence="6" id="KW-1185">Reference proteome</keyword>
<name>D5UI68_CELFN</name>
<evidence type="ECO:0000256" key="3">
    <source>
        <dbReference type="SAM" id="Phobius"/>
    </source>
</evidence>
<evidence type="ECO:0000256" key="2">
    <source>
        <dbReference type="ARBA" id="ARBA00022525"/>
    </source>
</evidence>
<dbReference type="EMBL" id="CP001964">
    <property type="protein sequence ID" value="ADG75413.1"/>
    <property type="molecule type" value="Genomic_DNA"/>
</dbReference>
<keyword evidence="3" id="KW-1133">Transmembrane helix</keyword>
<sequence>MSRRRVLRALQLVVGVWTTLAVVGLFTAGPAAADNCSVFTDCFGVANSALEAAFGLALLAVLSMVLDFVPGVGTVKGIVEAGTGRDLLTGQELEPWERALGVLPLVGGLAAVAGLSRIGRAGRGARMPGEGTRYPYSDPKVQQYRRPTMTPSQRARLSERIGEDGGLTYVRDVAGNRKVTILRPTSAADVRPLVERMKAGVPWDHAVAYNGRNVTNIVYFDGRNLHVIEAKGGDGVYGDRASTLRPGTRIRQDDPDYPRDVAADMRRSRLSDGRREISSLIRQAYKDGIVRYVGVRTGPRGELLAGNPETVVEHVFKEPPP</sequence>
<organism evidence="5 6">
    <name type="scientific">Cellulomonas flavigena (strain ATCC 482 / DSM 20109 / BCRC 11376 / JCM 18109 / NBRC 3775 / NCIMB 8073 / NRS 134)</name>
    <dbReference type="NCBI Taxonomy" id="446466"/>
    <lineage>
        <taxon>Bacteria</taxon>
        <taxon>Bacillati</taxon>
        <taxon>Actinomycetota</taxon>
        <taxon>Actinomycetes</taxon>
        <taxon>Micrococcales</taxon>
        <taxon>Cellulomonadaceae</taxon>
        <taxon>Cellulomonas</taxon>
    </lineage>
</organism>
<dbReference type="Proteomes" id="UP000000849">
    <property type="component" value="Chromosome"/>
</dbReference>
<feature type="transmembrane region" description="Helical" evidence="3">
    <location>
        <begin position="49"/>
        <end position="69"/>
    </location>
</feature>
<keyword evidence="2" id="KW-0964">Secreted</keyword>
<accession>D5UI68</accession>
<protein>
    <recommendedName>
        <fullName evidence="4">Pre-toxin TG domain-containing protein</fullName>
    </recommendedName>
</protein>